<sequence length="248" mass="27395">MVIFSVQVFIISLLFLSTLMESIPICKYADALRPDIIPIFLVFMTAFLRLFIQELTERGAGRNSCTRTLSSTIGGFCIGRRITGYKKKRLSHPSEKLSSDVPRAGWRAVLLSEIIAPLCLAVIFAVAHLFAKSFPQDGAYPPSPFVRLAIASLGPIVWNAAVLLVQFPFSPTIGLMLNQCCPRFGAVMAMVAHSLAVVGLIAFFEFLWFLESWSSAHAVLCLIAIISTQRAIQKILISVFISREFKHG</sequence>
<evidence type="ECO:0000313" key="4">
    <source>
        <dbReference type="EMBL" id="KEP48151.1"/>
    </source>
</evidence>
<dbReference type="HOGENOM" id="CLU_1120654_0_0_1"/>
<evidence type="ECO:0000313" key="5">
    <source>
        <dbReference type="Proteomes" id="UP000027456"/>
    </source>
</evidence>
<evidence type="ECO:0000256" key="1">
    <source>
        <dbReference type="SAM" id="Phobius"/>
    </source>
</evidence>
<dbReference type="GO" id="GO:0006075">
    <property type="term" value="P:(1-&gt;3)-beta-D-glucan biosynthetic process"/>
    <property type="evidence" value="ECO:0007669"/>
    <property type="project" value="InterPro"/>
</dbReference>
<gene>
    <name evidence="4" type="ORF">V565_132580</name>
</gene>
<feature type="transmembrane region" description="Helical" evidence="1">
    <location>
        <begin position="32"/>
        <end position="52"/>
    </location>
</feature>
<keyword evidence="1" id="KW-1133">Transmembrane helix</keyword>
<keyword evidence="5" id="KW-1185">Reference proteome</keyword>
<name>A0A074RM31_9AGAM</name>
<feature type="chain" id="PRO_5001697972" evidence="2">
    <location>
        <begin position="23"/>
        <end position="248"/>
    </location>
</feature>
<dbReference type="GO" id="GO:0003843">
    <property type="term" value="F:1,3-beta-D-glucan synthase activity"/>
    <property type="evidence" value="ECO:0007669"/>
    <property type="project" value="InterPro"/>
</dbReference>
<feature type="domain" description="Glycosyl transferase 48" evidence="3">
    <location>
        <begin position="81"/>
        <end position="175"/>
    </location>
</feature>
<dbReference type="OrthoDB" id="1880850at2759"/>
<dbReference type="Proteomes" id="UP000027456">
    <property type="component" value="Unassembled WGS sequence"/>
</dbReference>
<protein>
    <submittedName>
        <fullName evidence="4">1,3-beta-glucan synthase</fullName>
    </submittedName>
</protein>
<feature type="transmembrane region" description="Helical" evidence="1">
    <location>
        <begin position="186"/>
        <end position="210"/>
    </location>
</feature>
<dbReference type="InterPro" id="IPR003440">
    <property type="entry name" value="Glyco_trans_48_dom"/>
</dbReference>
<comment type="caution">
    <text evidence="4">The sequence shown here is derived from an EMBL/GenBank/DDBJ whole genome shotgun (WGS) entry which is preliminary data.</text>
</comment>
<reference evidence="4 5" key="1">
    <citation type="submission" date="2013-12" db="EMBL/GenBank/DDBJ databases">
        <authorList>
            <person name="Cubeta M."/>
            <person name="Pakala S."/>
            <person name="Fedorova N."/>
            <person name="Thomas E."/>
            <person name="Dean R."/>
            <person name="Jabaji S."/>
            <person name="Neate S."/>
            <person name="Toda T."/>
            <person name="Tavantzis S."/>
            <person name="Vilgalys R."/>
            <person name="Bharathan N."/>
            <person name="Pakala S."/>
            <person name="Losada L.S."/>
            <person name="Zafar N."/>
            <person name="Nierman W."/>
        </authorList>
    </citation>
    <scope>NUCLEOTIDE SEQUENCE [LARGE SCALE GENOMIC DNA]</scope>
    <source>
        <strain evidence="4 5">123E</strain>
    </source>
</reference>
<keyword evidence="1" id="KW-0812">Transmembrane</keyword>
<keyword evidence="1" id="KW-0472">Membrane</keyword>
<dbReference type="Pfam" id="PF02364">
    <property type="entry name" value="Glucan_synthase"/>
    <property type="match status" value="1"/>
</dbReference>
<feature type="transmembrane region" description="Helical" evidence="1">
    <location>
        <begin position="108"/>
        <end position="130"/>
    </location>
</feature>
<evidence type="ECO:0000259" key="3">
    <source>
        <dbReference type="Pfam" id="PF02364"/>
    </source>
</evidence>
<dbReference type="EMBL" id="AZST01000568">
    <property type="protein sequence ID" value="KEP48151.1"/>
    <property type="molecule type" value="Genomic_DNA"/>
</dbReference>
<dbReference type="GO" id="GO:0016020">
    <property type="term" value="C:membrane"/>
    <property type="evidence" value="ECO:0007669"/>
    <property type="project" value="InterPro"/>
</dbReference>
<accession>A0A074RM31</accession>
<proteinExistence type="predicted"/>
<keyword evidence="2" id="KW-0732">Signal</keyword>
<evidence type="ECO:0000256" key="2">
    <source>
        <dbReference type="SAM" id="SignalP"/>
    </source>
</evidence>
<organism evidence="4 5">
    <name type="scientific">Rhizoctonia solani 123E</name>
    <dbReference type="NCBI Taxonomy" id="1423351"/>
    <lineage>
        <taxon>Eukaryota</taxon>
        <taxon>Fungi</taxon>
        <taxon>Dikarya</taxon>
        <taxon>Basidiomycota</taxon>
        <taxon>Agaricomycotina</taxon>
        <taxon>Agaricomycetes</taxon>
        <taxon>Cantharellales</taxon>
        <taxon>Ceratobasidiaceae</taxon>
        <taxon>Rhizoctonia</taxon>
    </lineage>
</organism>
<dbReference type="GO" id="GO:0000148">
    <property type="term" value="C:1,3-beta-D-glucan synthase complex"/>
    <property type="evidence" value="ECO:0007669"/>
    <property type="project" value="InterPro"/>
</dbReference>
<dbReference type="STRING" id="1423351.A0A074RM31"/>
<feature type="signal peptide" evidence="2">
    <location>
        <begin position="1"/>
        <end position="22"/>
    </location>
</feature>
<dbReference type="AlphaFoldDB" id="A0A074RM31"/>
<feature type="transmembrane region" description="Helical" evidence="1">
    <location>
        <begin position="145"/>
        <end position="165"/>
    </location>
</feature>